<dbReference type="PRINTS" id="PR00413">
    <property type="entry name" value="HADHALOGNASE"/>
</dbReference>
<dbReference type="InterPro" id="IPR023214">
    <property type="entry name" value="HAD_sf"/>
</dbReference>
<dbReference type="Gene3D" id="3.40.50.1000">
    <property type="entry name" value="HAD superfamily/HAD-like"/>
    <property type="match status" value="1"/>
</dbReference>
<proteinExistence type="predicted"/>
<dbReference type="EMBL" id="JAUHMF010000001">
    <property type="protein sequence ID" value="MDT8897741.1"/>
    <property type="molecule type" value="Genomic_DNA"/>
</dbReference>
<accession>A0ABU3NPK8</accession>
<comment type="caution">
    <text evidence="1">The sequence shown here is derived from an EMBL/GenBank/DDBJ whole genome shotgun (WGS) entry which is preliminary data.</text>
</comment>
<name>A0ABU3NPK8_9CHLR</name>
<sequence>MIKAVIFDMGGVLLRTEDPTPRTQLAGQYGLSVSALENLVFNSESSIRAERGEISEQEHWAWVCAQLGLPPSAIQDLQTQFWAGDRLDTELVTFIKNLRPHIKTGLLSNAWTGTRQIVEARYGFLDAFDVVIFSAEVGMRKPDAQIFHHTLKQLQVAPHEAVFVDDLLPNVEGARRVGLHAIHFTHPTSVREAIQALLDHHFQPRS</sequence>
<dbReference type="InterPro" id="IPR036412">
    <property type="entry name" value="HAD-like_sf"/>
</dbReference>
<dbReference type="InterPro" id="IPR006439">
    <property type="entry name" value="HAD-SF_hydro_IA"/>
</dbReference>
<protein>
    <submittedName>
        <fullName evidence="1">HAD family phosphatase</fullName>
    </submittedName>
</protein>
<dbReference type="SUPFAM" id="SSF56784">
    <property type="entry name" value="HAD-like"/>
    <property type="match status" value="1"/>
</dbReference>
<dbReference type="SFLD" id="SFLDS00003">
    <property type="entry name" value="Haloacid_Dehalogenase"/>
    <property type="match status" value="1"/>
</dbReference>
<dbReference type="InterPro" id="IPR023198">
    <property type="entry name" value="PGP-like_dom2"/>
</dbReference>
<dbReference type="Proteomes" id="UP001254165">
    <property type="component" value="Unassembled WGS sequence"/>
</dbReference>
<dbReference type="Gene3D" id="1.10.150.240">
    <property type="entry name" value="Putative phosphatase, domain 2"/>
    <property type="match status" value="1"/>
</dbReference>
<keyword evidence="2" id="KW-1185">Reference proteome</keyword>
<dbReference type="PANTHER" id="PTHR43611:SF3">
    <property type="entry name" value="FLAVIN MONONUCLEOTIDE HYDROLASE 1, CHLOROPLATIC"/>
    <property type="match status" value="1"/>
</dbReference>
<reference evidence="1 2" key="1">
    <citation type="submission" date="2023-07" db="EMBL/GenBank/DDBJ databases">
        <title>Novel species of Thermanaerothrix with wide hydrolytic capabilities.</title>
        <authorList>
            <person name="Zayulina K.S."/>
            <person name="Podosokorskaya O.A."/>
            <person name="Elcheninov A.G."/>
        </authorList>
    </citation>
    <scope>NUCLEOTIDE SEQUENCE [LARGE SCALE GENOMIC DNA]</scope>
    <source>
        <strain evidence="1 2">4228-RoL</strain>
    </source>
</reference>
<dbReference type="RefSeq" id="WP_315624396.1">
    <property type="nucleotide sequence ID" value="NZ_JAUHMF010000001.1"/>
</dbReference>
<dbReference type="SFLD" id="SFLDG01129">
    <property type="entry name" value="C1.5:_HAD__Beta-PGM__Phosphata"/>
    <property type="match status" value="1"/>
</dbReference>
<evidence type="ECO:0000313" key="2">
    <source>
        <dbReference type="Proteomes" id="UP001254165"/>
    </source>
</evidence>
<organism evidence="1 2">
    <name type="scientific">Thermanaerothrix solaris</name>
    <dbReference type="NCBI Taxonomy" id="3058434"/>
    <lineage>
        <taxon>Bacteria</taxon>
        <taxon>Bacillati</taxon>
        <taxon>Chloroflexota</taxon>
        <taxon>Anaerolineae</taxon>
        <taxon>Anaerolineales</taxon>
        <taxon>Anaerolineaceae</taxon>
        <taxon>Thermanaerothrix</taxon>
    </lineage>
</organism>
<dbReference type="NCBIfam" id="TIGR01549">
    <property type="entry name" value="HAD-SF-IA-v1"/>
    <property type="match status" value="1"/>
</dbReference>
<dbReference type="CDD" id="cd02603">
    <property type="entry name" value="HAD_sEH-N_like"/>
    <property type="match status" value="1"/>
</dbReference>
<gene>
    <name evidence="1" type="ORF">QYE77_05635</name>
</gene>
<evidence type="ECO:0000313" key="1">
    <source>
        <dbReference type="EMBL" id="MDT8897741.1"/>
    </source>
</evidence>
<dbReference type="NCBIfam" id="TIGR01509">
    <property type="entry name" value="HAD-SF-IA-v3"/>
    <property type="match status" value="1"/>
</dbReference>
<dbReference type="Pfam" id="PF00702">
    <property type="entry name" value="Hydrolase"/>
    <property type="match status" value="1"/>
</dbReference>
<dbReference type="PANTHER" id="PTHR43611">
    <property type="entry name" value="ALPHA-D-GLUCOSE 1-PHOSPHATE PHOSPHATASE"/>
    <property type="match status" value="1"/>
</dbReference>